<dbReference type="InterPro" id="IPR011989">
    <property type="entry name" value="ARM-like"/>
</dbReference>
<name>A0AA36NEK5_9DINO</name>
<dbReference type="Gene3D" id="1.25.10.10">
    <property type="entry name" value="Leucine-rich Repeat Variant"/>
    <property type="match status" value="2"/>
</dbReference>
<dbReference type="EMBL" id="CAUJNA010003492">
    <property type="protein sequence ID" value="CAJ1403354.1"/>
    <property type="molecule type" value="Genomic_DNA"/>
</dbReference>
<keyword evidence="2" id="KW-1185">Reference proteome</keyword>
<evidence type="ECO:0000313" key="1">
    <source>
        <dbReference type="EMBL" id="CAJ1403354.1"/>
    </source>
</evidence>
<reference evidence="1" key="1">
    <citation type="submission" date="2023-08" db="EMBL/GenBank/DDBJ databases">
        <authorList>
            <person name="Chen Y."/>
            <person name="Shah S."/>
            <person name="Dougan E. K."/>
            <person name="Thang M."/>
            <person name="Chan C."/>
        </authorList>
    </citation>
    <scope>NUCLEOTIDE SEQUENCE</scope>
</reference>
<dbReference type="InterPro" id="IPR016024">
    <property type="entry name" value="ARM-type_fold"/>
</dbReference>
<comment type="caution">
    <text evidence="1">The sequence shown here is derived from an EMBL/GenBank/DDBJ whole genome shotgun (WGS) entry which is preliminary data.</text>
</comment>
<gene>
    <name evidence="1" type="ORF">EVOR1521_LOCUS26043</name>
</gene>
<dbReference type="AlphaFoldDB" id="A0AA36NEK5"/>
<organism evidence="1 2">
    <name type="scientific">Effrenium voratum</name>
    <dbReference type="NCBI Taxonomy" id="2562239"/>
    <lineage>
        <taxon>Eukaryota</taxon>
        <taxon>Sar</taxon>
        <taxon>Alveolata</taxon>
        <taxon>Dinophyceae</taxon>
        <taxon>Suessiales</taxon>
        <taxon>Symbiodiniaceae</taxon>
        <taxon>Effrenium</taxon>
    </lineage>
</organism>
<evidence type="ECO:0000313" key="2">
    <source>
        <dbReference type="Proteomes" id="UP001178507"/>
    </source>
</evidence>
<dbReference type="Proteomes" id="UP001178507">
    <property type="component" value="Unassembled WGS sequence"/>
</dbReference>
<dbReference type="SUPFAM" id="SSF48371">
    <property type="entry name" value="ARM repeat"/>
    <property type="match status" value="1"/>
</dbReference>
<protein>
    <submittedName>
        <fullName evidence="1">Uncharacterized protein</fullName>
    </submittedName>
</protein>
<proteinExistence type="predicted"/>
<dbReference type="Pfam" id="PF13646">
    <property type="entry name" value="HEAT_2"/>
    <property type="match status" value="1"/>
</dbReference>
<sequence>MQEAVQCSVCKRLACENCPRMQPCLPRGLLRYVHAGEENLPPVLRVLCADAELILLLAHDHPTVLRYAAEELWRRSDFLQGLLQLADGTESPQLRSEVEKQVLRRASAKPLAAQAVMAAVLKAETDPGLAFALALLPPVADPNSRAFATAKAQLQHNSPQVRVAAVEAVSRLVRTGPRSGSKSVLCEEEKDQVMQAALTPRLQDADPAVRKAALRCLQGLESQAGSRCRAAMGKALLDKDREVRDAAWVMLPTLDVESCASILVSLSSSRLDDFTQKRLLKTLRSLLVPVPRHIKAVSCALSGASWWLRLAVSDMFYAYLGVDDPEVRQSAIAAVNSLAEKTDNKAAGALAALLEDGDASVASATWTAVRPRLTDSNPDVQRVWLEDIRCKSLNPAVRSEVIVAILPKLASTKWLVQVAAARALQVEQPEAAEVRQVVSAFKKDEDSDVQRVAAEVLAALPTGTECSL</sequence>
<accession>A0AA36NEK5</accession>